<gene>
    <name evidence="13" type="primary">bioA</name>
    <name evidence="14" type="ordered locus">DvMF_1002</name>
</gene>
<comment type="pathway">
    <text evidence="3 13">Cofactor biosynthesis; biotin biosynthesis; 7,8-diaminononanoate from 8-amino-7-oxononanoate (SAM route): step 1/1.</text>
</comment>
<feature type="binding site" evidence="13">
    <location>
        <begin position="136"/>
        <end position="137"/>
    </location>
    <ligand>
        <name>pyridoxal 5'-phosphate</name>
        <dbReference type="ChEBI" id="CHEBI:597326"/>
    </ligand>
</feature>
<dbReference type="GO" id="GO:0009102">
    <property type="term" value="P:biotin biosynthetic process"/>
    <property type="evidence" value="ECO:0007669"/>
    <property type="project" value="UniProtKB-UniRule"/>
</dbReference>
<comment type="similarity">
    <text evidence="12 13">Belongs to the class-III pyridoxal-phosphate-dependent aminotransferase family. BioA subfamily.</text>
</comment>
<evidence type="ECO:0000256" key="10">
    <source>
        <dbReference type="ARBA" id="ARBA00022898"/>
    </source>
</evidence>
<feature type="binding site" evidence="13">
    <location>
        <position position="344"/>
    </location>
    <ligand>
        <name>substrate</name>
    </ligand>
</feature>
<evidence type="ECO:0000256" key="13">
    <source>
        <dbReference type="HAMAP-Rule" id="MF_00834"/>
    </source>
</evidence>
<evidence type="ECO:0000256" key="7">
    <source>
        <dbReference type="ARBA" id="ARBA00022679"/>
    </source>
</evidence>
<comment type="cofactor">
    <cofactor evidence="1 13">
        <name>pyridoxal 5'-phosphate</name>
        <dbReference type="ChEBI" id="CHEBI:597326"/>
    </cofactor>
</comment>
<evidence type="ECO:0000256" key="6">
    <source>
        <dbReference type="ARBA" id="ARBA00022576"/>
    </source>
</evidence>
<organism evidence="14">
    <name type="scientific">Nitratidesulfovibrio vulgaris (strain DSM 19637 / Miyazaki F)</name>
    <name type="common">Desulfovibrio vulgaris</name>
    <dbReference type="NCBI Taxonomy" id="883"/>
    <lineage>
        <taxon>Bacteria</taxon>
        <taxon>Pseudomonadati</taxon>
        <taxon>Thermodesulfobacteriota</taxon>
        <taxon>Desulfovibrionia</taxon>
        <taxon>Desulfovibrionales</taxon>
        <taxon>Desulfovibrionaceae</taxon>
        <taxon>Nitratidesulfovibrio</taxon>
    </lineage>
</organism>
<evidence type="ECO:0000256" key="1">
    <source>
        <dbReference type="ARBA" id="ARBA00001933"/>
    </source>
</evidence>
<feature type="site" description="Participates in the substrate recognition with KAPA and in a stacking interaction with the adenine ring of SAM" evidence="13">
    <location>
        <position position="39"/>
    </location>
</feature>
<dbReference type="Gene3D" id="3.40.640.10">
    <property type="entry name" value="Type I PLP-dependent aspartate aminotransferase-like (Major domain)"/>
    <property type="match status" value="1"/>
</dbReference>
<comment type="subunit">
    <text evidence="4 13">Homodimer.</text>
</comment>
<keyword evidence="8 13" id="KW-0949">S-adenosyl-L-methionine</keyword>
<dbReference type="STRING" id="883.DvMF_1002"/>
<dbReference type="PANTHER" id="PTHR42684:SF17">
    <property type="entry name" value="ADENOSYLMETHIONINE-8-AMINO-7-OXONONANOATE AMINOTRANSFERASE"/>
    <property type="match status" value="1"/>
</dbReference>
<keyword evidence="9 13" id="KW-0093">Biotin biosynthesis</keyword>
<dbReference type="CDD" id="cd00610">
    <property type="entry name" value="OAT_like"/>
    <property type="match status" value="1"/>
</dbReference>
<feature type="binding site" evidence="13">
    <location>
        <position position="439"/>
    </location>
    <ligand>
        <name>substrate</name>
    </ligand>
</feature>
<comment type="subcellular location">
    <subcellularLocation>
        <location evidence="2 13">Cytoplasm</location>
    </subcellularLocation>
</comment>
<evidence type="ECO:0000256" key="11">
    <source>
        <dbReference type="ARBA" id="ARBA00048449"/>
    </source>
</evidence>
<dbReference type="AlphaFoldDB" id="B8DPQ0"/>
<dbReference type="GO" id="GO:0005737">
    <property type="term" value="C:cytoplasm"/>
    <property type="evidence" value="ECO:0007669"/>
    <property type="project" value="UniProtKB-SubCell"/>
</dbReference>
<name>B8DPQ0_NITV9</name>
<dbReference type="EC" id="2.6.1.62" evidence="13"/>
<dbReference type="KEGG" id="dvm:DvMF_1002"/>
<dbReference type="HOGENOM" id="CLU_016922_4_3_7"/>
<accession>B8DPQ0</accession>
<keyword evidence="10 13" id="KW-0663">Pyridoxal phosphate</keyword>
<dbReference type="GO" id="GO:0030170">
    <property type="term" value="F:pyridoxal phosphate binding"/>
    <property type="evidence" value="ECO:0007669"/>
    <property type="project" value="UniProtKB-UniRule"/>
</dbReference>
<feature type="binding site" evidence="13">
    <location>
        <position position="174"/>
    </location>
    <ligand>
        <name>substrate</name>
    </ligand>
</feature>
<evidence type="ECO:0000256" key="5">
    <source>
        <dbReference type="ARBA" id="ARBA00022490"/>
    </source>
</evidence>
<keyword evidence="5 13" id="KW-0963">Cytoplasm</keyword>
<protein>
    <recommendedName>
        <fullName evidence="13">Adenosylmethionine-8-amino-7-oxononanoate aminotransferase</fullName>
        <ecNumber evidence="13">2.6.1.62</ecNumber>
    </recommendedName>
    <alternativeName>
        <fullName evidence="13">7,8-diamino-pelargonic acid aminotransferase</fullName>
        <shortName evidence="13">DAPA AT</shortName>
        <shortName evidence="13">DAPA aminotransferase</shortName>
    </alternativeName>
    <alternativeName>
        <fullName evidence="13">7,8-diaminononanoate synthase</fullName>
        <shortName evidence="13">DANS</shortName>
    </alternativeName>
    <alternativeName>
        <fullName evidence="13">Diaminopelargonic acid synthase</fullName>
    </alternativeName>
</protein>
<feature type="binding site" evidence="13">
    <location>
        <position position="280"/>
    </location>
    <ligand>
        <name>pyridoxal 5'-phosphate</name>
        <dbReference type="ChEBI" id="CHEBI:597326"/>
    </ligand>
</feature>
<dbReference type="GO" id="GO:0004015">
    <property type="term" value="F:adenosylmethionine-8-amino-7-oxononanoate transaminase activity"/>
    <property type="evidence" value="ECO:0007669"/>
    <property type="project" value="UniProtKB-UniRule"/>
</dbReference>
<dbReference type="InterPro" id="IPR015422">
    <property type="entry name" value="PyrdxlP-dep_Trfase_small"/>
</dbReference>
<evidence type="ECO:0000313" key="14">
    <source>
        <dbReference type="EMBL" id="ACL07957.1"/>
    </source>
</evidence>
<comment type="catalytic activity">
    <reaction evidence="11 13">
        <text>(8S)-8-amino-7-oxononanoate + S-adenosyl-L-methionine = S-adenosyl-4-methylsulfanyl-2-oxobutanoate + (7R,8S)-7,8-diammoniononanoate</text>
        <dbReference type="Rhea" id="RHEA:16861"/>
        <dbReference type="ChEBI" id="CHEBI:16490"/>
        <dbReference type="ChEBI" id="CHEBI:59789"/>
        <dbReference type="ChEBI" id="CHEBI:149468"/>
        <dbReference type="ChEBI" id="CHEBI:149469"/>
        <dbReference type="EC" id="2.6.1.62"/>
    </reaction>
</comment>
<feature type="binding site" evidence="13">
    <location>
        <position position="309"/>
    </location>
    <ligand>
        <name>substrate</name>
    </ligand>
</feature>
<dbReference type="UniPathway" id="UPA00078">
    <property type="reaction ID" value="UER00160"/>
</dbReference>
<sequence>MSGRTIDTGMPGAAPTPPAATGATLRLRALDKAHVWHPFTQMRDWLAADPLVIGAAEGNRLTDTDGVSYLDGVSSLWTNVHGHRHPRLDAAIRAQLDKVAHTTLLGLGSEPSIELAARLAAIAPQGLTRVFYSDSGSTSVEVALKIAFQFHRQAPAHLGGDARRTRFLSLRNAYHGDTVGAVALGGMALFHSIYAPLLFDTVKAESPYCYRCPFGRQAGSCERECITHMETLFARHGHELCAAVVEPLVQGAAGMLLQPPGWLRRVRELCDEHGVFLVADEVAVGFGKTGTLFACEQEGVTPDFLCLAKGISGGYLPLAATLTTERVHDGFLARHEELRTFFHGHTYTGNPLACAAAIASLDVFEEERVMERLQPKIARLAARLDTLRDLPHVGDIRQRGVMTGIEMVRNRATKEAYDLALRVGHRVTLEARRRGVIIRPLGDVMVLMPPLSITDDEIDLLVGATGEAIRAVTERGATGGLEGLPPMSGVA</sequence>
<dbReference type="InterPro" id="IPR015421">
    <property type="entry name" value="PyrdxlP-dep_Trfase_major"/>
</dbReference>
<dbReference type="InterPro" id="IPR005815">
    <property type="entry name" value="BioA"/>
</dbReference>
<dbReference type="EMBL" id="CP001197">
    <property type="protein sequence ID" value="ACL07957.1"/>
    <property type="molecule type" value="Genomic_DNA"/>
</dbReference>
<evidence type="ECO:0000256" key="8">
    <source>
        <dbReference type="ARBA" id="ARBA00022691"/>
    </source>
</evidence>
<keyword evidence="6 13" id="KW-0032">Aminotransferase</keyword>
<dbReference type="PANTHER" id="PTHR42684">
    <property type="entry name" value="ADENOSYLMETHIONINE-8-AMINO-7-OXONONANOATE AMINOTRANSFERASE"/>
    <property type="match status" value="1"/>
</dbReference>
<evidence type="ECO:0000256" key="9">
    <source>
        <dbReference type="ARBA" id="ARBA00022756"/>
    </source>
</evidence>
<dbReference type="InterPro" id="IPR005814">
    <property type="entry name" value="Aminotrans_3"/>
</dbReference>
<evidence type="ECO:0000256" key="2">
    <source>
        <dbReference type="ARBA" id="ARBA00004496"/>
    </source>
</evidence>
<keyword evidence="7 13" id="KW-0808">Transferase</keyword>
<dbReference type="PIRSF" id="PIRSF000521">
    <property type="entry name" value="Transaminase_4ab_Lys_Orn"/>
    <property type="match status" value="1"/>
</dbReference>
<dbReference type="InterPro" id="IPR015424">
    <property type="entry name" value="PyrdxlP-dep_Trfase"/>
</dbReference>
<reference evidence="14" key="1">
    <citation type="submission" date="2008-10" db="EMBL/GenBank/DDBJ databases">
        <title>Complete sequence of Desulfovibrio vulgaris str. 'Miyazaki F'.</title>
        <authorList>
            <person name="Lucas S."/>
            <person name="Copeland A."/>
            <person name="Lapidus A."/>
            <person name="Glavina del Rio T."/>
            <person name="Dalin E."/>
            <person name="Tice H."/>
            <person name="Bruce D."/>
            <person name="Goodwin L."/>
            <person name="Pitluck S."/>
            <person name="Sims D."/>
            <person name="Brettin T."/>
            <person name="Detter J.C."/>
            <person name="Han C."/>
            <person name="Larimer F."/>
            <person name="Land M."/>
            <person name="Hauser L."/>
            <person name="Kyrpides N."/>
            <person name="Mikhailova N."/>
            <person name="Hazen T.C."/>
            <person name="Richardson P."/>
        </authorList>
    </citation>
    <scope>NUCLEOTIDE SEQUENCE</scope>
    <source>
        <strain evidence="14">Miyazaki F</strain>
    </source>
</reference>
<comment type="caution">
    <text evidence="13">Lacks conserved residue(s) required for the propagation of feature annotation.</text>
</comment>
<dbReference type="Gene3D" id="3.90.1150.10">
    <property type="entry name" value="Aspartate Aminotransferase, domain 1"/>
    <property type="match status" value="1"/>
</dbReference>
<dbReference type="HAMAP" id="MF_00834">
    <property type="entry name" value="BioA"/>
    <property type="match status" value="1"/>
</dbReference>
<dbReference type="NCBIfam" id="TIGR00508">
    <property type="entry name" value="bioA"/>
    <property type="match status" value="1"/>
</dbReference>
<dbReference type="FunFam" id="3.40.640.10:FF:000078">
    <property type="entry name" value="Adenosylmethionine-8-amino-7-oxononanoate aminotransferase"/>
    <property type="match status" value="1"/>
</dbReference>
<feature type="binding site" evidence="13">
    <location>
        <begin position="345"/>
        <end position="346"/>
    </location>
    <ligand>
        <name>pyridoxal 5'-phosphate</name>
        <dbReference type="ChEBI" id="CHEBI:597326"/>
    </ligand>
</feature>
<dbReference type="eggNOG" id="COG0161">
    <property type="taxonomic scope" value="Bacteria"/>
</dbReference>
<evidence type="ECO:0000256" key="3">
    <source>
        <dbReference type="ARBA" id="ARBA00005063"/>
    </source>
</evidence>
<evidence type="ECO:0000256" key="4">
    <source>
        <dbReference type="ARBA" id="ARBA00011738"/>
    </source>
</evidence>
<dbReference type="SUPFAM" id="SSF53383">
    <property type="entry name" value="PLP-dependent transferases"/>
    <property type="match status" value="1"/>
</dbReference>
<proteinExistence type="inferred from homology"/>
<evidence type="ECO:0000256" key="12">
    <source>
        <dbReference type="ARBA" id="ARBA00060970"/>
    </source>
</evidence>
<feature type="modified residue" description="N6-(pyridoxal phosphate)lysine" evidence="13">
    <location>
        <position position="309"/>
    </location>
</feature>
<dbReference type="Pfam" id="PF00202">
    <property type="entry name" value="Aminotran_3"/>
    <property type="match status" value="1"/>
</dbReference>
<comment type="function">
    <text evidence="13">Catalyzes the transfer of the alpha-amino group from S-adenosyl-L-methionine (SAM) to 7-keto-8-aminopelargonic acid (KAPA) to form 7,8-diaminopelargonic acid (DAPA). It is the only aminotransferase known to utilize SAM as an amino donor.</text>
</comment>